<feature type="chain" id="PRO_5012670685" evidence="13">
    <location>
        <begin position="26"/>
        <end position="810"/>
    </location>
</feature>
<reference evidence="16 17" key="1">
    <citation type="submission" date="2017-08" db="EMBL/GenBank/DDBJ databases">
        <title>Whole Genome Sequence of Sphingobium hydrophobicum C1: Insights into Adaption to the Electronic-waste Contaminated Sediment.</title>
        <authorList>
            <person name="Song D."/>
            <person name="Chen X."/>
            <person name="Xu M."/>
        </authorList>
    </citation>
    <scope>NUCLEOTIDE SEQUENCE [LARGE SCALE GENOMIC DNA]</scope>
    <source>
        <strain evidence="16 17">C1</strain>
    </source>
</reference>
<keyword evidence="5 11" id="KW-0812">Transmembrane</keyword>
<keyword evidence="16" id="KW-0675">Receptor</keyword>
<dbReference type="GO" id="GO:0006826">
    <property type="term" value="P:iron ion transport"/>
    <property type="evidence" value="ECO:0007669"/>
    <property type="project" value="UniProtKB-KW"/>
</dbReference>
<feature type="signal peptide" evidence="13">
    <location>
        <begin position="1"/>
        <end position="25"/>
    </location>
</feature>
<keyword evidence="8 12" id="KW-0798">TonB box</keyword>
<name>A0A249MXB6_SPHXE</name>
<evidence type="ECO:0000256" key="11">
    <source>
        <dbReference type="PROSITE-ProRule" id="PRU01360"/>
    </source>
</evidence>
<evidence type="ECO:0000256" key="8">
    <source>
        <dbReference type="ARBA" id="ARBA00023077"/>
    </source>
</evidence>
<feature type="domain" description="TonB-dependent receptor plug" evidence="15">
    <location>
        <begin position="55"/>
        <end position="165"/>
    </location>
</feature>
<evidence type="ECO:0000256" key="2">
    <source>
        <dbReference type="ARBA" id="ARBA00022448"/>
    </source>
</evidence>
<gene>
    <name evidence="16" type="ORF">CJD35_15920</name>
</gene>
<evidence type="ECO:0000256" key="6">
    <source>
        <dbReference type="ARBA" id="ARBA00023004"/>
    </source>
</evidence>
<evidence type="ECO:0000313" key="16">
    <source>
        <dbReference type="EMBL" id="ASY46013.1"/>
    </source>
</evidence>
<accession>A0A249MXB6</accession>
<keyword evidence="10 11" id="KW-0998">Cell outer membrane</keyword>
<dbReference type="InterPro" id="IPR036942">
    <property type="entry name" value="Beta-barrel_TonB_sf"/>
</dbReference>
<evidence type="ECO:0000256" key="10">
    <source>
        <dbReference type="ARBA" id="ARBA00023237"/>
    </source>
</evidence>
<dbReference type="InterPro" id="IPR000531">
    <property type="entry name" value="Beta-barrel_TonB"/>
</dbReference>
<protein>
    <submittedName>
        <fullName evidence="16">TonB-dependent receptor</fullName>
    </submittedName>
</protein>
<dbReference type="InterPro" id="IPR012910">
    <property type="entry name" value="Plug_dom"/>
</dbReference>
<evidence type="ECO:0000313" key="17">
    <source>
        <dbReference type="Proteomes" id="UP000217141"/>
    </source>
</evidence>
<dbReference type="GO" id="GO:0009279">
    <property type="term" value="C:cell outer membrane"/>
    <property type="evidence" value="ECO:0007669"/>
    <property type="project" value="UniProtKB-SubCell"/>
</dbReference>
<dbReference type="Proteomes" id="UP000217141">
    <property type="component" value="Chromosome II"/>
</dbReference>
<dbReference type="Gene3D" id="2.40.170.20">
    <property type="entry name" value="TonB-dependent receptor, beta-barrel domain"/>
    <property type="match status" value="1"/>
</dbReference>
<dbReference type="InterPro" id="IPR039426">
    <property type="entry name" value="TonB-dep_rcpt-like"/>
</dbReference>
<sequence length="810" mass="86600">MVKMFRAILMAGTVMGVGGAGVSHAAEVVEQSASGDDNSGVRDIIVTARRTSENLQTVPVAVTALDPTALLERQIVEVADVGRAAPGLSVQSGGTGNASLIYLAIRGNAQNSPNSFSDPAVGIYVDGVYYGRPIAGNLGLLDLASVEVLRGTQGTLFGRNTTGGALNMTTVQPDGNFGGYVTGRIGNYESWSIESALTLPISGDELSLRLAGRYGERGKGFGNNPIRGVDAARIDHDIAGRATLNWEPAAIPMTVSLSADYANIRDTYNNVALRGINPTGPALALYSRQFDIASFLQTKSQFYRTYNDPNTGNANIDTPYNYNKTWGVRATIEYDLGDVKIKSITAYRAADTGDGTDLDGTPAKIASYASDYSQKQRSQELQFSGNLGKLEFILGAFYFKETGDEQSQSLVFQDTDFGFNLAPANTNLATYKSESKALFAQVNYSLTERLRVTGGFRYTWDKRSINRMGYIGGIPGFSGSFVSNGRLITLPPTGLCAVGANANLVAPGPDCTDPVTAKFDYPAWLASIDYELGDGKLIYVKTGGAALAGGLNSRPTPPDASSFAPEKVKDAEIGFKGDFFDRHLRTNFAGFYIWRNGAQNVVNALVGGNLTQFVQNAGDVKAYGLEFEGTLIPWQGMELSGALSWLKAKYAAGSFTAAGLGGTVDRSGEVVPRAPRWTWNIGATQRFPVKGGEIALHADYAYTSAVYQDYATADLTTPALNDGVNDAAERAAAISFINTQNSFSRLKAYGVLNGSLNFKLDGGMEFTLWGRNLTQAKYYNAIFNGYGTFGTAIGFTAAPRTWGATVSYRF</sequence>
<dbReference type="PROSITE" id="PS52016">
    <property type="entry name" value="TONB_DEPENDENT_REC_3"/>
    <property type="match status" value="1"/>
</dbReference>
<keyword evidence="13" id="KW-0732">Signal</keyword>
<dbReference type="KEGG" id="shyd:CJD35_15920"/>
<keyword evidence="9 11" id="KW-0472">Membrane</keyword>
<comment type="subcellular location">
    <subcellularLocation>
        <location evidence="1 11">Cell outer membrane</location>
        <topology evidence="1 11">Multi-pass membrane protein</topology>
    </subcellularLocation>
</comment>
<keyword evidence="2 11" id="KW-0813">Transport</keyword>
<evidence type="ECO:0000259" key="14">
    <source>
        <dbReference type="Pfam" id="PF00593"/>
    </source>
</evidence>
<evidence type="ECO:0000256" key="1">
    <source>
        <dbReference type="ARBA" id="ARBA00004571"/>
    </source>
</evidence>
<evidence type="ECO:0000256" key="4">
    <source>
        <dbReference type="ARBA" id="ARBA00022496"/>
    </source>
</evidence>
<dbReference type="RefSeq" id="WP_026002466.1">
    <property type="nucleotide sequence ID" value="NZ_JBHRXO010000072.1"/>
</dbReference>
<dbReference type="Pfam" id="PF07715">
    <property type="entry name" value="Plug"/>
    <property type="match status" value="1"/>
</dbReference>
<evidence type="ECO:0000259" key="15">
    <source>
        <dbReference type="Pfam" id="PF07715"/>
    </source>
</evidence>
<feature type="domain" description="TonB-dependent receptor-like beta-barrel" evidence="14">
    <location>
        <begin position="264"/>
        <end position="773"/>
    </location>
</feature>
<dbReference type="SUPFAM" id="SSF56935">
    <property type="entry name" value="Porins"/>
    <property type="match status" value="1"/>
</dbReference>
<keyword evidence="6" id="KW-0408">Iron</keyword>
<keyword evidence="7" id="KW-0406">Ion transport</keyword>
<organism evidence="16 17">
    <name type="scientific">Sphingobium xenophagum</name>
    <dbReference type="NCBI Taxonomy" id="121428"/>
    <lineage>
        <taxon>Bacteria</taxon>
        <taxon>Pseudomonadati</taxon>
        <taxon>Pseudomonadota</taxon>
        <taxon>Alphaproteobacteria</taxon>
        <taxon>Sphingomonadales</taxon>
        <taxon>Sphingomonadaceae</taxon>
        <taxon>Sphingobium</taxon>
    </lineage>
</organism>
<proteinExistence type="inferred from homology"/>
<keyword evidence="4" id="KW-0410">Iron transport</keyword>
<dbReference type="AlphaFoldDB" id="A0A249MXB6"/>
<dbReference type="Pfam" id="PF00593">
    <property type="entry name" value="TonB_dep_Rec_b-barrel"/>
    <property type="match status" value="1"/>
</dbReference>
<evidence type="ECO:0000256" key="7">
    <source>
        <dbReference type="ARBA" id="ARBA00023065"/>
    </source>
</evidence>
<dbReference type="PANTHER" id="PTHR32552:SF81">
    <property type="entry name" value="TONB-DEPENDENT OUTER MEMBRANE RECEPTOR"/>
    <property type="match status" value="1"/>
</dbReference>
<evidence type="ECO:0000256" key="13">
    <source>
        <dbReference type="SAM" id="SignalP"/>
    </source>
</evidence>
<evidence type="ECO:0000256" key="12">
    <source>
        <dbReference type="RuleBase" id="RU003357"/>
    </source>
</evidence>
<keyword evidence="3 11" id="KW-1134">Transmembrane beta strand</keyword>
<evidence type="ECO:0000256" key="3">
    <source>
        <dbReference type="ARBA" id="ARBA00022452"/>
    </source>
</evidence>
<comment type="similarity">
    <text evidence="11 12">Belongs to the TonB-dependent receptor family.</text>
</comment>
<evidence type="ECO:0000256" key="5">
    <source>
        <dbReference type="ARBA" id="ARBA00022692"/>
    </source>
</evidence>
<evidence type="ECO:0000256" key="9">
    <source>
        <dbReference type="ARBA" id="ARBA00023136"/>
    </source>
</evidence>
<dbReference type="PANTHER" id="PTHR32552">
    <property type="entry name" value="FERRICHROME IRON RECEPTOR-RELATED"/>
    <property type="match status" value="1"/>
</dbReference>
<dbReference type="EMBL" id="CP022746">
    <property type="protein sequence ID" value="ASY46013.1"/>
    <property type="molecule type" value="Genomic_DNA"/>
</dbReference>